<evidence type="ECO:0000256" key="3">
    <source>
        <dbReference type="ARBA" id="ARBA00012356"/>
    </source>
</evidence>
<dbReference type="EC" id="2.3.1.179" evidence="3 14"/>
<gene>
    <name evidence="18" type="primary">fabF</name>
    <name evidence="18" type="ORF">IV500_01510</name>
</gene>
<name>A0A931CGF0_9MICC</name>
<evidence type="ECO:0000256" key="5">
    <source>
        <dbReference type="ARBA" id="ARBA00022516"/>
    </source>
</evidence>
<evidence type="ECO:0000256" key="14">
    <source>
        <dbReference type="PIRNR" id="PIRNR000447"/>
    </source>
</evidence>
<feature type="active site" description="For beta-ketoacyl synthase activity" evidence="15">
    <location>
        <position position="177"/>
    </location>
</feature>
<dbReference type="PROSITE" id="PS52004">
    <property type="entry name" value="KS3_2"/>
    <property type="match status" value="1"/>
</dbReference>
<dbReference type="Pfam" id="PF02801">
    <property type="entry name" value="Ketoacyl-synt_C"/>
    <property type="match status" value="1"/>
</dbReference>
<dbReference type="PIRSF" id="PIRSF000447">
    <property type="entry name" value="KAS_II"/>
    <property type="match status" value="1"/>
</dbReference>
<evidence type="ECO:0000313" key="18">
    <source>
        <dbReference type="EMBL" id="MBG0738112.1"/>
    </source>
</evidence>
<dbReference type="InterPro" id="IPR014030">
    <property type="entry name" value="Ketoacyl_synth_N"/>
</dbReference>
<dbReference type="SMART" id="SM00825">
    <property type="entry name" value="PKS_KS"/>
    <property type="match status" value="1"/>
</dbReference>
<evidence type="ECO:0000256" key="15">
    <source>
        <dbReference type="PIRSR" id="PIRSR000447-1"/>
    </source>
</evidence>
<dbReference type="PANTHER" id="PTHR11712:SF336">
    <property type="entry name" value="3-OXOACYL-[ACYL-CARRIER-PROTEIN] SYNTHASE, MITOCHONDRIAL"/>
    <property type="match status" value="1"/>
</dbReference>
<evidence type="ECO:0000256" key="2">
    <source>
        <dbReference type="ARBA" id="ARBA00008467"/>
    </source>
</evidence>
<protein>
    <recommendedName>
        <fullName evidence="4 14">3-oxoacyl-[acyl-carrier-protein] synthase 2</fullName>
        <ecNumber evidence="3 14">2.3.1.179</ecNumber>
    </recommendedName>
</protein>
<organism evidence="18 19">
    <name type="scientific">Arthrobacter terrae</name>
    <dbReference type="NCBI Taxonomy" id="2935737"/>
    <lineage>
        <taxon>Bacteria</taxon>
        <taxon>Bacillati</taxon>
        <taxon>Actinomycetota</taxon>
        <taxon>Actinomycetes</taxon>
        <taxon>Micrococcales</taxon>
        <taxon>Micrococcaceae</taxon>
        <taxon>Arthrobacter</taxon>
    </lineage>
</organism>
<dbReference type="GO" id="GO:0005829">
    <property type="term" value="C:cytosol"/>
    <property type="evidence" value="ECO:0007669"/>
    <property type="project" value="TreeGrafter"/>
</dbReference>
<proteinExistence type="inferred from homology"/>
<feature type="domain" description="Ketosynthase family 3 (KS3)" evidence="17">
    <location>
        <begin position="17"/>
        <end position="424"/>
    </location>
</feature>
<evidence type="ECO:0000256" key="1">
    <source>
        <dbReference type="ARBA" id="ARBA00005194"/>
    </source>
</evidence>
<dbReference type="GO" id="GO:0030497">
    <property type="term" value="P:fatty acid elongation"/>
    <property type="evidence" value="ECO:0007669"/>
    <property type="project" value="UniProtKB-ARBA"/>
</dbReference>
<dbReference type="NCBIfam" id="TIGR03150">
    <property type="entry name" value="fabF"/>
    <property type="match status" value="1"/>
</dbReference>
<dbReference type="InterPro" id="IPR000794">
    <property type="entry name" value="Beta-ketoacyl_synthase"/>
</dbReference>
<dbReference type="InterPro" id="IPR016039">
    <property type="entry name" value="Thiolase-like"/>
</dbReference>
<keyword evidence="6 14" id="KW-0808">Transferase</keyword>
<comment type="catalytic activity">
    <reaction evidence="12 14">
        <text>(9Z)-hexadecenoyl-[ACP] + malonyl-[ACP] + H(+) = 3-oxo-(11Z)-octadecenoyl-[ACP] + holo-[ACP] + CO2</text>
        <dbReference type="Rhea" id="RHEA:55040"/>
        <dbReference type="Rhea" id="RHEA-COMP:9623"/>
        <dbReference type="Rhea" id="RHEA-COMP:9685"/>
        <dbReference type="Rhea" id="RHEA-COMP:10800"/>
        <dbReference type="Rhea" id="RHEA-COMP:14074"/>
        <dbReference type="ChEBI" id="CHEBI:15378"/>
        <dbReference type="ChEBI" id="CHEBI:16526"/>
        <dbReference type="ChEBI" id="CHEBI:64479"/>
        <dbReference type="ChEBI" id="CHEBI:78449"/>
        <dbReference type="ChEBI" id="CHEBI:83989"/>
        <dbReference type="ChEBI" id="CHEBI:138538"/>
        <dbReference type="EC" id="2.3.1.179"/>
    </reaction>
</comment>
<evidence type="ECO:0000259" key="17">
    <source>
        <dbReference type="PROSITE" id="PS52004"/>
    </source>
</evidence>
<keyword evidence="19" id="KW-1185">Reference proteome</keyword>
<dbReference type="FunFam" id="3.40.47.10:FF:000029">
    <property type="entry name" value="3-oxoacyl-[acyl-carrier-protein] synthase 1"/>
    <property type="match status" value="1"/>
</dbReference>
<evidence type="ECO:0000256" key="13">
    <source>
        <dbReference type="ARBA" id="ARBA00047659"/>
    </source>
</evidence>
<evidence type="ECO:0000256" key="6">
    <source>
        <dbReference type="ARBA" id="ARBA00022679"/>
    </source>
</evidence>
<evidence type="ECO:0000256" key="10">
    <source>
        <dbReference type="ARBA" id="ARBA00023315"/>
    </source>
</evidence>
<accession>A0A931CGF0</accession>
<dbReference type="NCBIfam" id="NF005589">
    <property type="entry name" value="PRK07314.1"/>
    <property type="match status" value="1"/>
</dbReference>
<keyword evidence="5 14" id="KW-0444">Lipid biosynthesis</keyword>
<dbReference type="InterPro" id="IPR020841">
    <property type="entry name" value="PKS_Beta-ketoAc_synthase_dom"/>
</dbReference>
<dbReference type="RefSeq" id="WP_196395064.1">
    <property type="nucleotide sequence ID" value="NZ_JADNYM010000002.1"/>
</dbReference>
<keyword evidence="7" id="KW-0276">Fatty acid metabolism</keyword>
<comment type="similarity">
    <text evidence="2 14 16">Belongs to the thiolase-like superfamily. Beta-ketoacyl-ACP synthases family.</text>
</comment>
<dbReference type="EMBL" id="JADNYM010000002">
    <property type="protein sequence ID" value="MBG0738112.1"/>
    <property type="molecule type" value="Genomic_DNA"/>
</dbReference>
<dbReference type="CDD" id="cd00834">
    <property type="entry name" value="KAS_I_II"/>
    <property type="match status" value="1"/>
</dbReference>
<dbReference type="SUPFAM" id="SSF53901">
    <property type="entry name" value="Thiolase-like"/>
    <property type="match status" value="2"/>
</dbReference>
<dbReference type="InterPro" id="IPR014031">
    <property type="entry name" value="Ketoacyl_synth_C"/>
</dbReference>
<reference evidence="18 19" key="1">
    <citation type="submission" date="2020-11" db="EMBL/GenBank/DDBJ databases">
        <title>Arthrobacter antarcticus sp. nov., isolated from Antarctic Soil.</title>
        <authorList>
            <person name="Li J."/>
        </authorList>
    </citation>
    <scope>NUCLEOTIDE SEQUENCE [LARGE SCALE GENOMIC DNA]</scope>
    <source>
        <strain evidence="18 19">Z1-20</strain>
    </source>
</reference>
<evidence type="ECO:0000256" key="9">
    <source>
        <dbReference type="ARBA" id="ARBA00023160"/>
    </source>
</evidence>
<keyword evidence="9 14" id="KW-0275">Fatty acid biosynthesis</keyword>
<evidence type="ECO:0000256" key="11">
    <source>
        <dbReference type="ARBA" id="ARBA00024006"/>
    </source>
</evidence>
<comment type="catalytic activity">
    <reaction evidence="13 14">
        <text>a fatty acyl-[ACP] + malonyl-[ACP] + H(+) = a 3-oxoacyl-[ACP] + holo-[ACP] + CO2</text>
        <dbReference type="Rhea" id="RHEA:22836"/>
        <dbReference type="Rhea" id="RHEA-COMP:9623"/>
        <dbReference type="Rhea" id="RHEA-COMP:9685"/>
        <dbReference type="Rhea" id="RHEA-COMP:9916"/>
        <dbReference type="Rhea" id="RHEA-COMP:14125"/>
        <dbReference type="ChEBI" id="CHEBI:15378"/>
        <dbReference type="ChEBI" id="CHEBI:16526"/>
        <dbReference type="ChEBI" id="CHEBI:64479"/>
        <dbReference type="ChEBI" id="CHEBI:78449"/>
        <dbReference type="ChEBI" id="CHEBI:78776"/>
        <dbReference type="ChEBI" id="CHEBI:138651"/>
    </reaction>
</comment>
<dbReference type="PANTHER" id="PTHR11712">
    <property type="entry name" value="POLYKETIDE SYNTHASE-RELATED"/>
    <property type="match status" value="1"/>
</dbReference>
<evidence type="ECO:0000256" key="7">
    <source>
        <dbReference type="ARBA" id="ARBA00022832"/>
    </source>
</evidence>
<evidence type="ECO:0000256" key="12">
    <source>
        <dbReference type="ARBA" id="ARBA00047318"/>
    </source>
</evidence>
<dbReference type="Gene3D" id="3.40.47.10">
    <property type="match status" value="1"/>
</dbReference>
<comment type="pathway">
    <text evidence="1 14">Lipid metabolism; fatty acid biosynthesis.</text>
</comment>
<dbReference type="Proteomes" id="UP000655366">
    <property type="component" value="Unassembled WGS sequence"/>
</dbReference>
<dbReference type="FunFam" id="3.40.47.10:FF:000018">
    <property type="entry name" value="3-oxoacyl-[acyl-carrier-protein] synthase 2"/>
    <property type="match status" value="1"/>
</dbReference>
<evidence type="ECO:0000256" key="16">
    <source>
        <dbReference type="RuleBase" id="RU003694"/>
    </source>
</evidence>
<keyword evidence="10 14" id="KW-0012">Acyltransferase</keyword>
<keyword evidence="8" id="KW-0443">Lipid metabolism</keyword>
<comment type="function">
    <text evidence="11 14">Involved in the type II fatty acid elongation cycle. Catalyzes the elongation of a wide range of acyl-ACP by the addition of two carbons from malonyl-ACP to an acyl acceptor. Can efficiently catalyze the conversion of palmitoleoyl-ACP (cis-hexadec-9-enoyl-ACP) to cis-vaccenoyl-ACP (cis-octadec-11-enoyl-ACP), an essential step in the thermal regulation of fatty acid composition.</text>
</comment>
<evidence type="ECO:0000313" key="19">
    <source>
        <dbReference type="Proteomes" id="UP000655366"/>
    </source>
</evidence>
<dbReference type="Pfam" id="PF00109">
    <property type="entry name" value="ketoacyl-synt"/>
    <property type="match status" value="1"/>
</dbReference>
<dbReference type="AlphaFoldDB" id="A0A931CGF0"/>
<dbReference type="GO" id="GO:0004315">
    <property type="term" value="F:3-oxoacyl-[acyl-carrier-protein] synthase activity"/>
    <property type="evidence" value="ECO:0007669"/>
    <property type="project" value="UniProtKB-UniRule"/>
</dbReference>
<dbReference type="InterPro" id="IPR017568">
    <property type="entry name" value="3-oxoacyl-ACP_synth-2"/>
</dbReference>
<evidence type="ECO:0000256" key="8">
    <source>
        <dbReference type="ARBA" id="ARBA00023098"/>
    </source>
</evidence>
<sequence>MSPAGTLAGESAQDPDRDRIVITGLGAVTPVGKTAGQTWDALIEGRSGVGPITLFDAADFPTRIAGEVKDFEPTGQMSFKARKRSSRTSQMAVTAAHEAVADAGLPSDLSELEAAVFINCAVSGFTEIEDATKIQSEQGLRRISANFVAASLTNMPACEVAISLSVHGPVNASALACASGAYALLEARRSLLAGDADYVIAGGADAAITPVMFGGLSAMRALSTHNDNPAEASRPFDADRDGFVFGEGAVVFVLERLPTARARGARVYAEVRGGALTSDAFHTVAPEPSGKYAAEAIRRGLRNAGLEPADIDYICAHGTSTKANDRTETAAIRQVFGPAADTVAVSAPKSMTGHLIGAAGALAGLVCARVLTDGVIPPTINYRTPDPECDLDYVPNAARTVPVQTAMTNAFGFGGQNAVVVFGKV</sequence>
<evidence type="ECO:0000256" key="4">
    <source>
        <dbReference type="ARBA" id="ARBA00014657"/>
    </source>
</evidence>
<comment type="caution">
    <text evidence="18">The sequence shown here is derived from an EMBL/GenBank/DDBJ whole genome shotgun (WGS) entry which is preliminary data.</text>
</comment>